<organism evidence="1 2">
    <name type="scientific">Pleurodeles waltl</name>
    <name type="common">Iberian ribbed newt</name>
    <dbReference type="NCBI Taxonomy" id="8319"/>
    <lineage>
        <taxon>Eukaryota</taxon>
        <taxon>Metazoa</taxon>
        <taxon>Chordata</taxon>
        <taxon>Craniata</taxon>
        <taxon>Vertebrata</taxon>
        <taxon>Euteleostomi</taxon>
        <taxon>Amphibia</taxon>
        <taxon>Batrachia</taxon>
        <taxon>Caudata</taxon>
        <taxon>Salamandroidea</taxon>
        <taxon>Salamandridae</taxon>
        <taxon>Pleurodelinae</taxon>
        <taxon>Pleurodeles</taxon>
    </lineage>
</organism>
<gene>
    <name evidence="1" type="ORF">NDU88_006408</name>
</gene>
<sequence>MSVTDPHLMSLWCPERDHDSKPCSDCWAMSPKALREQFLKLVVAQRVTPSCAILYPRPWLTPRLPNFPGAGVTPPQLKEFYKAMCLIFERDNSSGVPLGPEESKGAPSGSALATPTLALMGPMDLVMDPDQGWSCHATFPDAGPYANATSTAGSYRWCQPHCDSQI</sequence>
<keyword evidence="2" id="KW-1185">Reference proteome</keyword>
<proteinExistence type="predicted"/>
<protein>
    <submittedName>
        <fullName evidence="1">Uncharacterized protein</fullName>
    </submittedName>
</protein>
<accession>A0AAV7X1G5</accession>
<dbReference type="Proteomes" id="UP001066276">
    <property type="component" value="Chromosome 1_1"/>
</dbReference>
<name>A0AAV7X1G5_PLEWA</name>
<dbReference type="AlphaFoldDB" id="A0AAV7X1G5"/>
<comment type="caution">
    <text evidence="1">The sequence shown here is derived from an EMBL/GenBank/DDBJ whole genome shotgun (WGS) entry which is preliminary data.</text>
</comment>
<evidence type="ECO:0000313" key="1">
    <source>
        <dbReference type="EMBL" id="KAJ1218836.1"/>
    </source>
</evidence>
<evidence type="ECO:0000313" key="2">
    <source>
        <dbReference type="Proteomes" id="UP001066276"/>
    </source>
</evidence>
<dbReference type="EMBL" id="JANPWB010000001">
    <property type="protein sequence ID" value="KAJ1218836.1"/>
    <property type="molecule type" value="Genomic_DNA"/>
</dbReference>
<reference evidence="1" key="1">
    <citation type="journal article" date="2022" name="bioRxiv">
        <title>Sequencing and chromosome-scale assembly of the giantPleurodeles waltlgenome.</title>
        <authorList>
            <person name="Brown T."/>
            <person name="Elewa A."/>
            <person name="Iarovenko S."/>
            <person name="Subramanian E."/>
            <person name="Araus A.J."/>
            <person name="Petzold A."/>
            <person name="Susuki M."/>
            <person name="Suzuki K.-i.T."/>
            <person name="Hayashi T."/>
            <person name="Toyoda A."/>
            <person name="Oliveira C."/>
            <person name="Osipova E."/>
            <person name="Leigh N.D."/>
            <person name="Simon A."/>
            <person name="Yun M.H."/>
        </authorList>
    </citation>
    <scope>NUCLEOTIDE SEQUENCE</scope>
    <source>
        <strain evidence="1">20211129_DDA</strain>
        <tissue evidence="1">Liver</tissue>
    </source>
</reference>